<evidence type="ECO:0000313" key="1">
    <source>
        <dbReference type="EMBL" id="KAJ1149432.1"/>
    </source>
</evidence>
<keyword evidence="2" id="KW-1185">Reference proteome</keyword>
<name>A0AAV7RCS5_PLEWA</name>
<dbReference type="AlphaFoldDB" id="A0AAV7RCS5"/>
<evidence type="ECO:0000313" key="2">
    <source>
        <dbReference type="Proteomes" id="UP001066276"/>
    </source>
</evidence>
<gene>
    <name evidence="1" type="ORF">NDU88_002242</name>
</gene>
<proteinExistence type="predicted"/>
<organism evidence="1 2">
    <name type="scientific">Pleurodeles waltl</name>
    <name type="common">Iberian ribbed newt</name>
    <dbReference type="NCBI Taxonomy" id="8319"/>
    <lineage>
        <taxon>Eukaryota</taxon>
        <taxon>Metazoa</taxon>
        <taxon>Chordata</taxon>
        <taxon>Craniata</taxon>
        <taxon>Vertebrata</taxon>
        <taxon>Euteleostomi</taxon>
        <taxon>Amphibia</taxon>
        <taxon>Batrachia</taxon>
        <taxon>Caudata</taxon>
        <taxon>Salamandroidea</taxon>
        <taxon>Salamandridae</taxon>
        <taxon>Pleurodelinae</taxon>
        <taxon>Pleurodeles</taxon>
    </lineage>
</organism>
<dbReference type="EMBL" id="JANPWB010000009">
    <property type="protein sequence ID" value="KAJ1149432.1"/>
    <property type="molecule type" value="Genomic_DNA"/>
</dbReference>
<reference evidence="1" key="1">
    <citation type="journal article" date="2022" name="bioRxiv">
        <title>Sequencing and chromosome-scale assembly of the giantPleurodeles waltlgenome.</title>
        <authorList>
            <person name="Brown T."/>
            <person name="Elewa A."/>
            <person name="Iarovenko S."/>
            <person name="Subramanian E."/>
            <person name="Araus A.J."/>
            <person name="Petzold A."/>
            <person name="Susuki M."/>
            <person name="Suzuki K.-i.T."/>
            <person name="Hayashi T."/>
            <person name="Toyoda A."/>
            <person name="Oliveira C."/>
            <person name="Osipova E."/>
            <person name="Leigh N.D."/>
            <person name="Simon A."/>
            <person name="Yun M.H."/>
        </authorList>
    </citation>
    <scope>NUCLEOTIDE SEQUENCE</scope>
    <source>
        <strain evidence="1">20211129_DDA</strain>
        <tissue evidence="1">Liver</tissue>
    </source>
</reference>
<sequence length="108" mass="11951">MPGCHGDESVLQRQLRGAGKREALILVTEINSTSINYGLACLYYHILSARALEERELLTVPMSGCHGDESVLQRQLRGAGKREALILVTEINSTSINYGLACLYYHKT</sequence>
<comment type="caution">
    <text evidence="1">The sequence shown here is derived from an EMBL/GenBank/DDBJ whole genome shotgun (WGS) entry which is preliminary data.</text>
</comment>
<dbReference type="Proteomes" id="UP001066276">
    <property type="component" value="Chromosome 5"/>
</dbReference>
<accession>A0AAV7RCS5</accession>
<protein>
    <submittedName>
        <fullName evidence="1">Uncharacterized protein</fullName>
    </submittedName>
</protein>